<dbReference type="KEGG" id="clup:CLUP02_02579"/>
<proteinExistence type="predicted"/>
<feature type="region of interest" description="Disordered" evidence="1">
    <location>
        <begin position="53"/>
        <end position="95"/>
    </location>
</feature>
<dbReference type="GeneID" id="73336620"/>
<dbReference type="AlphaFoldDB" id="A0A9Q8SGS1"/>
<evidence type="ECO:0000313" key="2">
    <source>
        <dbReference type="EMBL" id="UQC77112.1"/>
    </source>
</evidence>
<accession>A0A9Q8SGS1</accession>
<reference evidence="2" key="1">
    <citation type="journal article" date="2021" name="Mol. Plant Microbe Interact.">
        <title>Complete Genome Sequence of the Plant-Pathogenic Fungus Colletotrichum lupini.</title>
        <authorList>
            <person name="Baroncelli R."/>
            <person name="Pensec F."/>
            <person name="Da Lio D."/>
            <person name="Boufleur T."/>
            <person name="Vicente I."/>
            <person name="Sarrocco S."/>
            <person name="Picot A."/>
            <person name="Baraldi E."/>
            <person name="Sukno S."/>
            <person name="Thon M."/>
            <person name="Le Floch G."/>
        </authorList>
    </citation>
    <scope>NUCLEOTIDE SEQUENCE</scope>
    <source>
        <strain evidence="2">IMI 504893</strain>
    </source>
</reference>
<keyword evidence="3" id="KW-1185">Reference proteome</keyword>
<evidence type="ECO:0000256" key="1">
    <source>
        <dbReference type="SAM" id="MobiDB-lite"/>
    </source>
</evidence>
<name>A0A9Q8SGS1_9PEZI</name>
<organism evidence="2 3">
    <name type="scientific">Colletotrichum lupini</name>
    <dbReference type="NCBI Taxonomy" id="145971"/>
    <lineage>
        <taxon>Eukaryota</taxon>
        <taxon>Fungi</taxon>
        <taxon>Dikarya</taxon>
        <taxon>Ascomycota</taxon>
        <taxon>Pezizomycotina</taxon>
        <taxon>Sordariomycetes</taxon>
        <taxon>Hypocreomycetidae</taxon>
        <taxon>Glomerellales</taxon>
        <taxon>Glomerellaceae</taxon>
        <taxon>Colletotrichum</taxon>
        <taxon>Colletotrichum acutatum species complex</taxon>
    </lineage>
</organism>
<feature type="compositionally biased region" description="Low complexity" evidence="1">
    <location>
        <begin position="150"/>
        <end position="166"/>
    </location>
</feature>
<evidence type="ECO:0000313" key="3">
    <source>
        <dbReference type="Proteomes" id="UP000830671"/>
    </source>
</evidence>
<gene>
    <name evidence="2" type="ORF">CLUP02_02579</name>
</gene>
<sequence length="166" mass="18527">MSLSSPHHPPPLRCIHPSIHPDTNCHIPPPHLSFLHFPSSSIQYSSQGTQLPFRNDQYRNETPKSKPWPAGALTARTKREQRHQSPPINRPPSRPISSCPFQSLAISPPRVGHFVPQGNTSWQARSSEHLLGKLGKAGQADRQVHRTGNTCRRPTLTTHPTLPTFT</sequence>
<protein>
    <submittedName>
        <fullName evidence="2">Uncharacterized protein</fullName>
    </submittedName>
</protein>
<dbReference type="EMBL" id="CP019474">
    <property type="protein sequence ID" value="UQC77112.1"/>
    <property type="molecule type" value="Genomic_DNA"/>
</dbReference>
<dbReference type="RefSeq" id="XP_049138753.1">
    <property type="nucleotide sequence ID" value="XM_049281610.1"/>
</dbReference>
<dbReference type="Proteomes" id="UP000830671">
    <property type="component" value="Chromosome 2"/>
</dbReference>
<feature type="region of interest" description="Disordered" evidence="1">
    <location>
        <begin position="135"/>
        <end position="166"/>
    </location>
</feature>